<evidence type="ECO:0000256" key="4">
    <source>
        <dbReference type="ARBA" id="ARBA00023136"/>
    </source>
</evidence>
<dbReference type="GO" id="GO:0016020">
    <property type="term" value="C:membrane"/>
    <property type="evidence" value="ECO:0007669"/>
    <property type="project" value="UniProtKB-SubCell"/>
</dbReference>
<evidence type="ECO:0000313" key="9">
    <source>
        <dbReference type="EMBL" id="TLS49510.1"/>
    </source>
</evidence>
<evidence type="ECO:0000256" key="5">
    <source>
        <dbReference type="ARBA" id="ARBA00023224"/>
    </source>
</evidence>
<dbReference type="GO" id="GO:0006935">
    <property type="term" value="P:chemotaxis"/>
    <property type="evidence" value="ECO:0007669"/>
    <property type="project" value="InterPro"/>
</dbReference>
<dbReference type="Proteomes" id="UP000309676">
    <property type="component" value="Unassembled WGS sequence"/>
</dbReference>
<evidence type="ECO:0000256" key="7">
    <source>
        <dbReference type="PROSITE-ProRule" id="PRU00284"/>
    </source>
</evidence>
<dbReference type="PROSITE" id="PS50111">
    <property type="entry name" value="CHEMOTAXIS_TRANSDUC_2"/>
    <property type="match status" value="1"/>
</dbReference>
<evidence type="ECO:0000259" key="8">
    <source>
        <dbReference type="PROSITE" id="PS50111"/>
    </source>
</evidence>
<dbReference type="PANTHER" id="PTHR32089:SF119">
    <property type="entry name" value="METHYL-ACCEPTING CHEMOTAXIS PROTEIN CTPL"/>
    <property type="match status" value="1"/>
</dbReference>
<dbReference type="Pfam" id="PF00015">
    <property type="entry name" value="MCPsignal"/>
    <property type="match status" value="1"/>
</dbReference>
<gene>
    <name evidence="9" type="ORF">FE782_25560</name>
</gene>
<name>A0A5R9G5W9_9BACL</name>
<keyword evidence="2" id="KW-0812">Transmembrane</keyword>
<evidence type="ECO:0000313" key="10">
    <source>
        <dbReference type="Proteomes" id="UP000309676"/>
    </source>
</evidence>
<evidence type="ECO:0000256" key="1">
    <source>
        <dbReference type="ARBA" id="ARBA00004141"/>
    </source>
</evidence>
<dbReference type="InterPro" id="IPR004090">
    <property type="entry name" value="Chemotax_Me-accpt_rcpt"/>
</dbReference>
<dbReference type="PANTHER" id="PTHR32089">
    <property type="entry name" value="METHYL-ACCEPTING CHEMOTAXIS PROTEIN MCPB"/>
    <property type="match status" value="1"/>
</dbReference>
<evidence type="ECO:0000256" key="2">
    <source>
        <dbReference type="ARBA" id="ARBA00022692"/>
    </source>
</evidence>
<comment type="similarity">
    <text evidence="6">Belongs to the methyl-accepting chemotaxis (MCP) protein family.</text>
</comment>
<protein>
    <recommendedName>
        <fullName evidence="8">Methyl-accepting transducer domain-containing protein</fullName>
    </recommendedName>
</protein>
<feature type="domain" description="Methyl-accepting transducer" evidence="8">
    <location>
        <begin position="1"/>
        <end position="239"/>
    </location>
</feature>
<dbReference type="PRINTS" id="PR00260">
    <property type="entry name" value="CHEMTRNSDUCR"/>
</dbReference>
<evidence type="ECO:0000256" key="6">
    <source>
        <dbReference type="ARBA" id="ARBA00029447"/>
    </source>
</evidence>
<reference evidence="9 10" key="1">
    <citation type="submission" date="2019-05" db="EMBL/GenBank/DDBJ databases">
        <authorList>
            <person name="Narsing Rao M.P."/>
            <person name="Li W.J."/>
        </authorList>
    </citation>
    <scope>NUCLEOTIDE SEQUENCE [LARGE SCALE GENOMIC DNA]</scope>
    <source>
        <strain evidence="9 10">SYSU_K30003</strain>
    </source>
</reference>
<keyword evidence="5 7" id="KW-0807">Transducer</keyword>
<keyword evidence="3" id="KW-1133">Transmembrane helix</keyword>
<proteinExistence type="inferred from homology"/>
<comment type="caution">
    <text evidence="9">The sequence shown here is derived from an EMBL/GenBank/DDBJ whole genome shotgun (WGS) entry which is preliminary data.</text>
</comment>
<organism evidence="9 10">
    <name type="scientific">Paenibacillus antri</name>
    <dbReference type="NCBI Taxonomy" id="2582848"/>
    <lineage>
        <taxon>Bacteria</taxon>
        <taxon>Bacillati</taxon>
        <taxon>Bacillota</taxon>
        <taxon>Bacilli</taxon>
        <taxon>Bacillales</taxon>
        <taxon>Paenibacillaceae</taxon>
        <taxon>Paenibacillus</taxon>
    </lineage>
</organism>
<dbReference type="GO" id="GO:0004888">
    <property type="term" value="F:transmembrane signaling receptor activity"/>
    <property type="evidence" value="ECO:0007669"/>
    <property type="project" value="InterPro"/>
</dbReference>
<dbReference type="GO" id="GO:0007165">
    <property type="term" value="P:signal transduction"/>
    <property type="evidence" value="ECO:0007669"/>
    <property type="project" value="UniProtKB-KW"/>
</dbReference>
<keyword evidence="10" id="KW-1185">Reference proteome</keyword>
<dbReference type="Gene3D" id="1.10.287.950">
    <property type="entry name" value="Methyl-accepting chemotaxis protein"/>
    <property type="match status" value="1"/>
</dbReference>
<keyword evidence="4" id="KW-0472">Membrane</keyword>
<dbReference type="InterPro" id="IPR004089">
    <property type="entry name" value="MCPsignal_dom"/>
</dbReference>
<evidence type="ECO:0000256" key="3">
    <source>
        <dbReference type="ARBA" id="ARBA00022989"/>
    </source>
</evidence>
<dbReference type="EMBL" id="VCIW01000021">
    <property type="protein sequence ID" value="TLS49510.1"/>
    <property type="molecule type" value="Genomic_DNA"/>
</dbReference>
<sequence>MYAINGMDRSSEMQSVATEQSAAAVTQLEQMTKKVAGLAASSETYLAEVASLYDAGKRQTDAMIENIAEGLQAMEDNLDKLVRLDGQFRSIDKIVNAIDRVGIQTNMLAVNGAIEAAGAGKFGRGFAVVAADIRSLAVETAGHAENIKDLIRDTQSQVSTVLRELQVSKETTKAEVEKAKRILTDSLRIEEDLRHMQNMIADNAGRLNEMEFAINESKRAVDQIAVTSAESAAASKQAAHAGQEQNIGINELARAIEEIASMADDIYL</sequence>
<comment type="subcellular location">
    <subcellularLocation>
        <location evidence="1">Membrane</location>
        <topology evidence="1">Multi-pass membrane protein</topology>
    </subcellularLocation>
</comment>
<dbReference type="SUPFAM" id="SSF58104">
    <property type="entry name" value="Methyl-accepting chemotaxis protein (MCP) signaling domain"/>
    <property type="match status" value="1"/>
</dbReference>
<accession>A0A5R9G5W9</accession>
<dbReference type="AlphaFoldDB" id="A0A5R9G5W9"/>
<dbReference type="SMART" id="SM00283">
    <property type="entry name" value="MA"/>
    <property type="match status" value="1"/>
</dbReference>